<gene>
    <name evidence="1" type="ORF">L1987_44225</name>
</gene>
<proteinExistence type="predicted"/>
<name>A0ACB9GPL2_9ASTR</name>
<accession>A0ACB9GPL2</accession>
<protein>
    <submittedName>
        <fullName evidence="1">Uncharacterized protein</fullName>
    </submittedName>
</protein>
<comment type="caution">
    <text evidence="1">The sequence shown here is derived from an EMBL/GenBank/DDBJ whole genome shotgun (WGS) entry which is preliminary data.</text>
</comment>
<sequence length="87" mass="9789">MNKGIMPWVGPLLHNINGAYIDDFCSSNFSAKRLNHRRVYRLHLTPEPSACKLLNALTTDCTPRSSPLPIDARRRHPTPVITPPLNC</sequence>
<dbReference type="Proteomes" id="UP001056120">
    <property type="component" value="Linkage Group LG14"/>
</dbReference>
<organism evidence="1 2">
    <name type="scientific">Smallanthus sonchifolius</name>
    <dbReference type="NCBI Taxonomy" id="185202"/>
    <lineage>
        <taxon>Eukaryota</taxon>
        <taxon>Viridiplantae</taxon>
        <taxon>Streptophyta</taxon>
        <taxon>Embryophyta</taxon>
        <taxon>Tracheophyta</taxon>
        <taxon>Spermatophyta</taxon>
        <taxon>Magnoliopsida</taxon>
        <taxon>eudicotyledons</taxon>
        <taxon>Gunneridae</taxon>
        <taxon>Pentapetalae</taxon>
        <taxon>asterids</taxon>
        <taxon>campanulids</taxon>
        <taxon>Asterales</taxon>
        <taxon>Asteraceae</taxon>
        <taxon>Asteroideae</taxon>
        <taxon>Heliantheae alliance</taxon>
        <taxon>Millerieae</taxon>
        <taxon>Smallanthus</taxon>
    </lineage>
</organism>
<dbReference type="EMBL" id="CM042031">
    <property type="protein sequence ID" value="KAI3785113.1"/>
    <property type="molecule type" value="Genomic_DNA"/>
</dbReference>
<keyword evidence="2" id="KW-1185">Reference proteome</keyword>
<reference evidence="2" key="1">
    <citation type="journal article" date="2022" name="Mol. Ecol. Resour.">
        <title>The genomes of chicory, endive, great burdock and yacon provide insights into Asteraceae palaeo-polyploidization history and plant inulin production.</title>
        <authorList>
            <person name="Fan W."/>
            <person name="Wang S."/>
            <person name="Wang H."/>
            <person name="Wang A."/>
            <person name="Jiang F."/>
            <person name="Liu H."/>
            <person name="Zhao H."/>
            <person name="Xu D."/>
            <person name="Zhang Y."/>
        </authorList>
    </citation>
    <scope>NUCLEOTIDE SEQUENCE [LARGE SCALE GENOMIC DNA]</scope>
    <source>
        <strain evidence="2">cv. Yunnan</strain>
    </source>
</reference>
<evidence type="ECO:0000313" key="1">
    <source>
        <dbReference type="EMBL" id="KAI3785113.1"/>
    </source>
</evidence>
<reference evidence="1 2" key="2">
    <citation type="journal article" date="2022" name="Mol. Ecol. Resour.">
        <title>The genomes of chicory, endive, great burdock and yacon provide insights into Asteraceae paleo-polyploidization history and plant inulin production.</title>
        <authorList>
            <person name="Fan W."/>
            <person name="Wang S."/>
            <person name="Wang H."/>
            <person name="Wang A."/>
            <person name="Jiang F."/>
            <person name="Liu H."/>
            <person name="Zhao H."/>
            <person name="Xu D."/>
            <person name="Zhang Y."/>
        </authorList>
    </citation>
    <scope>NUCLEOTIDE SEQUENCE [LARGE SCALE GENOMIC DNA]</scope>
    <source>
        <strain evidence="2">cv. Yunnan</strain>
        <tissue evidence="1">Leaves</tissue>
    </source>
</reference>
<evidence type="ECO:0000313" key="2">
    <source>
        <dbReference type="Proteomes" id="UP001056120"/>
    </source>
</evidence>